<dbReference type="HOGENOM" id="CLU_1511482_0_0_1"/>
<dbReference type="RefSeq" id="XP_007319586.1">
    <property type="nucleotide sequence ID" value="XM_007319524.1"/>
</dbReference>
<dbReference type="EMBL" id="GL945435">
    <property type="protein sequence ID" value="EGO23824.1"/>
    <property type="molecule type" value="Genomic_DNA"/>
</dbReference>
<feature type="transmembrane region" description="Helical" evidence="1">
    <location>
        <begin position="144"/>
        <end position="171"/>
    </location>
</feature>
<feature type="transmembrane region" description="Helical" evidence="1">
    <location>
        <begin position="108"/>
        <end position="132"/>
    </location>
</feature>
<gene>
    <name evidence="2" type="ORF">SERLADRAFT_409083</name>
</gene>
<protein>
    <submittedName>
        <fullName evidence="2">Uncharacterized protein</fullName>
    </submittedName>
</protein>
<dbReference type="KEGG" id="sla:SERLADRAFT_409083"/>
<evidence type="ECO:0000256" key="1">
    <source>
        <dbReference type="SAM" id="Phobius"/>
    </source>
</evidence>
<dbReference type="OrthoDB" id="2690748at2759"/>
<organism evidence="3">
    <name type="scientific">Serpula lacrymans var. lacrymans (strain S7.9)</name>
    <name type="common">Dry rot fungus</name>
    <dbReference type="NCBI Taxonomy" id="578457"/>
    <lineage>
        <taxon>Eukaryota</taxon>
        <taxon>Fungi</taxon>
        <taxon>Dikarya</taxon>
        <taxon>Basidiomycota</taxon>
        <taxon>Agaricomycotina</taxon>
        <taxon>Agaricomycetes</taxon>
        <taxon>Agaricomycetidae</taxon>
        <taxon>Boletales</taxon>
        <taxon>Coniophorineae</taxon>
        <taxon>Serpulaceae</taxon>
        <taxon>Serpula</taxon>
    </lineage>
</organism>
<reference evidence="3" key="1">
    <citation type="journal article" date="2011" name="Science">
        <title>The plant cell wall-decomposing machinery underlies the functional diversity of forest fungi.</title>
        <authorList>
            <person name="Eastwood D.C."/>
            <person name="Floudas D."/>
            <person name="Binder M."/>
            <person name="Majcherczyk A."/>
            <person name="Schneider P."/>
            <person name="Aerts A."/>
            <person name="Asiegbu F.O."/>
            <person name="Baker S.E."/>
            <person name="Barry K."/>
            <person name="Bendiksby M."/>
            <person name="Blumentritt M."/>
            <person name="Coutinho P.M."/>
            <person name="Cullen D."/>
            <person name="de Vries R.P."/>
            <person name="Gathman A."/>
            <person name="Goodell B."/>
            <person name="Henrissat B."/>
            <person name="Ihrmark K."/>
            <person name="Kauserud H."/>
            <person name="Kohler A."/>
            <person name="LaButti K."/>
            <person name="Lapidus A."/>
            <person name="Lavin J.L."/>
            <person name="Lee Y.-H."/>
            <person name="Lindquist E."/>
            <person name="Lilly W."/>
            <person name="Lucas S."/>
            <person name="Morin E."/>
            <person name="Murat C."/>
            <person name="Oguiza J.A."/>
            <person name="Park J."/>
            <person name="Pisabarro A.G."/>
            <person name="Riley R."/>
            <person name="Rosling A."/>
            <person name="Salamov A."/>
            <person name="Schmidt O."/>
            <person name="Schmutz J."/>
            <person name="Skrede I."/>
            <person name="Stenlid J."/>
            <person name="Wiebenga A."/>
            <person name="Xie X."/>
            <person name="Kuees U."/>
            <person name="Hibbett D.S."/>
            <person name="Hoffmeister D."/>
            <person name="Hoegberg N."/>
            <person name="Martin F."/>
            <person name="Grigoriev I.V."/>
            <person name="Watkinson S.C."/>
        </authorList>
    </citation>
    <scope>NUCLEOTIDE SEQUENCE [LARGE SCALE GENOMIC DNA]</scope>
    <source>
        <strain evidence="3">S7.9</strain>
    </source>
</reference>
<keyword evidence="1" id="KW-0472">Membrane</keyword>
<name>F8NZ04_SERL9</name>
<feature type="transmembrane region" description="Helical" evidence="1">
    <location>
        <begin position="38"/>
        <end position="61"/>
    </location>
</feature>
<sequence length="178" mass="19708">MATGHRPSRDIMDLFLAMADIDGGLPAFPQLAALDNTYGALFIGLLASAVLFGVTNLQVVMYLQTQWKHDRTVYRIAAQIVVDVLVVLSVHSFYAHRLWILGKDRNRIFSMIQVTIITLGSGLAILLCYVVFRCQLYTDLIKIEWASLTVLAVIATNDLIIAISMCCLLGLSRTGFSK</sequence>
<dbReference type="AlphaFoldDB" id="F8NZ04"/>
<keyword evidence="1" id="KW-1133">Transmembrane helix</keyword>
<keyword evidence="1" id="KW-0812">Transmembrane</keyword>
<dbReference type="GeneID" id="18812802"/>
<accession>F8NZ04</accession>
<feature type="transmembrane region" description="Helical" evidence="1">
    <location>
        <begin position="73"/>
        <end position="96"/>
    </location>
</feature>
<evidence type="ECO:0000313" key="3">
    <source>
        <dbReference type="Proteomes" id="UP000008064"/>
    </source>
</evidence>
<evidence type="ECO:0000313" key="2">
    <source>
        <dbReference type="EMBL" id="EGO23824.1"/>
    </source>
</evidence>
<dbReference type="Proteomes" id="UP000008064">
    <property type="component" value="Unassembled WGS sequence"/>
</dbReference>
<proteinExistence type="predicted"/>